<dbReference type="PANTHER" id="PTHR43576">
    <property type="entry name" value="ALPHA-L-ARABINOFURANOSIDASE C-RELATED"/>
    <property type="match status" value="1"/>
</dbReference>
<keyword evidence="1" id="KW-0732">Signal</keyword>
<dbReference type="EMBL" id="QEKH01000018">
    <property type="protein sequence ID" value="PVY40097.1"/>
    <property type="molecule type" value="Genomic_DNA"/>
</dbReference>
<dbReference type="InterPro" id="IPR013780">
    <property type="entry name" value="Glyco_hydro_b"/>
</dbReference>
<dbReference type="GeneID" id="78295810"/>
<keyword evidence="4" id="KW-1185">Reference proteome</keyword>
<evidence type="ECO:0000313" key="3">
    <source>
        <dbReference type="EMBL" id="PVY40097.1"/>
    </source>
</evidence>
<dbReference type="Gene3D" id="3.20.20.80">
    <property type="entry name" value="Glycosidases"/>
    <property type="match status" value="1"/>
</dbReference>
<feature type="signal peptide" evidence="1">
    <location>
        <begin position="1"/>
        <end position="19"/>
    </location>
</feature>
<dbReference type="GO" id="GO:0016798">
    <property type="term" value="F:hydrolase activity, acting on glycosyl bonds"/>
    <property type="evidence" value="ECO:0007669"/>
    <property type="project" value="UniProtKB-KW"/>
</dbReference>
<sequence>MFHKLLPCTVIGAAISLGAATVVTVDPSRSEGAVNPYIFGHNIEGGNGKGYQGRTDTPAGNYASGAWRPELNAPNSELVGILREAGAKLIRYPGGCLSHNFDWETAVGPQEKRPHQKFGIPELVRFCREIGAEPLITLGDLTTPESAAELAEYLNSPADDAHPWAKQRAADGFPQPCNVKFIEIANESDHGNHQGEPRLVRTPQQYADWVDRVIRAIRKVDPTIRLGGHFSTGTGWQDPWNTALLRKNGRQLDFIALHPYATVVEQAARANAYPELILESALAAPDQTGALVREYHANTRRLTGRDIPIALTEYNMLWIDTRSPQGMLSYGPALYCADLIRVMLQKENNIAFANQWQFVNGYFGFVHGGRWKEGRPLNPWHKLPGYWLYRLWGSHFGTEQVGVAVTGEPKVEFGGISRTRQAGDAPAVPVEFRPDAADKENYRIIPTGPDSFTLKLKDFSGEAYHNFPPFAIRPGVSYRADYEFRVKSGDDSGAAVGLGFTDARGWSKTMSASGMESELWEREWIRRSVSLAVLPDAEQLSLVVRMIRGVKPVNAEIEFRNIRLTQGPQFPAYSAVTSAASLSPDRRTLYVIIFNKLQKESAPITVKVADGSARSARLWQVTGPSLAANNWKTQEVAETVSGAEIPAVSPQGFGLTLPPLSMTAVEITRELPAGK</sequence>
<dbReference type="RefSeq" id="WP_165833041.1">
    <property type="nucleotide sequence ID" value="NZ_CABMMC010000046.1"/>
</dbReference>
<accession>A0A2U1AV19</accession>
<evidence type="ECO:0000259" key="2">
    <source>
        <dbReference type="Pfam" id="PF22848"/>
    </source>
</evidence>
<organism evidence="3 4">
    <name type="scientific">Victivallis vadensis</name>
    <dbReference type="NCBI Taxonomy" id="172901"/>
    <lineage>
        <taxon>Bacteria</taxon>
        <taxon>Pseudomonadati</taxon>
        <taxon>Lentisphaerota</taxon>
        <taxon>Lentisphaeria</taxon>
        <taxon>Victivallales</taxon>
        <taxon>Victivallaceae</taxon>
        <taxon>Victivallis</taxon>
    </lineage>
</organism>
<dbReference type="GO" id="GO:0000272">
    <property type="term" value="P:polysaccharide catabolic process"/>
    <property type="evidence" value="ECO:0007669"/>
    <property type="project" value="TreeGrafter"/>
</dbReference>
<feature type="domain" description="Alpha-L-arabinofuranosidase 1 catalytic" evidence="2">
    <location>
        <begin position="85"/>
        <end position="265"/>
    </location>
</feature>
<protein>
    <submittedName>
        <fullName evidence="3">Alpha-N-arabinofuranosidase</fullName>
    </submittedName>
</protein>
<dbReference type="InterPro" id="IPR017853">
    <property type="entry name" value="GH"/>
</dbReference>
<dbReference type="InterPro" id="IPR055235">
    <property type="entry name" value="ASD1_cat"/>
</dbReference>
<dbReference type="Pfam" id="PF22848">
    <property type="entry name" value="ASD1_dom"/>
    <property type="match status" value="1"/>
</dbReference>
<evidence type="ECO:0000256" key="1">
    <source>
        <dbReference type="SAM" id="SignalP"/>
    </source>
</evidence>
<evidence type="ECO:0000313" key="4">
    <source>
        <dbReference type="Proteomes" id="UP000245959"/>
    </source>
</evidence>
<dbReference type="Proteomes" id="UP000245959">
    <property type="component" value="Unassembled WGS sequence"/>
</dbReference>
<feature type="chain" id="PRO_5015458171" evidence="1">
    <location>
        <begin position="20"/>
        <end position="675"/>
    </location>
</feature>
<gene>
    <name evidence="3" type="ORF">C8D82_11898</name>
</gene>
<dbReference type="PANTHER" id="PTHR43576:SF3">
    <property type="entry name" value="ALPHA-L-ARABINOFURANOSIDASE C"/>
    <property type="match status" value="1"/>
</dbReference>
<proteinExistence type="predicted"/>
<comment type="caution">
    <text evidence="3">The sequence shown here is derived from an EMBL/GenBank/DDBJ whole genome shotgun (WGS) entry which is preliminary data.</text>
</comment>
<dbReference type="Gene3D" id="2.60.40.1180">
    <property type="entry name" value="Golgi alpha-mannosidase II"/>
    <property type="match status" value="1"/>
</dbReference>
<dbReference type="AlphaFoldDB" id="A0A2U1AV19"/>
<dbReference type="SUPFAM" id="SSF51445">
    <property type="entry name" value="(Trans)glycosidases"/>
    <property type="match status" value="1"/>
</dbReference>
<name>A0A2U1AV19_9BACT</name>
<reference evidence="3 4" key="1">
    <citation type="submission" date="2018-04" db="EMBL/GenBank/DDBJ databases">
        <title>Genomic Encyclopedia of Type Strains, Phase IV (KMG-IV): sequencing the most valuable type-strain genomes for metagenomic binning, comparative biology and taxonomic classification.</title>
        <authorList>
            <person name="Goeker M."/>
        </authorList>
    </citation>
    <scope>NUCLEOTIDE SEQUENCE [LARGE SCALE GENOMIC DNA]</scope>
    <source>
        <strain evidence="3 4">DSM 14823</strain>
    </source>
</reference>